<dbReference type="InterPro" id="IPR000719">
    <property type="entry name" value="Prot_kinase_dom"/>
</dbReference>
<evidence type="ECO:0000256" key="1">
    <source>
        <dbReference type="ARBA" id="ARBA00022741"/>
    </source>
</evidence>
<dbReference type="PANTHER" id="PTHR44329">
    <property type="entry name" value="SERINE/THREONINE-PROTEIN KINASE TNNI3K-RELATED"/>
    <property type="match status" value="1"/>
</dbReference>
<keyword evidence="4" id="KW-0808">Transferase</keyword>
<dbReference type="AlphaFoldDB" id="A0A1B7MHF0"/>
<keyword evidence="5" id="KW-1185">Reference proteome</keyword>
<dbReference type="PROSITE" id="PS00109">
    <property type="entry name" value="PROTEIN_KINASE_TYR"/>
    <property type="match status" value="1"/>
</dbReference>
<dbReference type="InParanoid" id="A0A1B7MHF0"/>
<dbReference type="OrthoDB" id="4062651at2759"/>
<dbReference type="InterPro" id="IPR051681">
    <property type="entry name" value="Ser/Thr_Kinases-Pseudokinases"/>
</dbReference>
<evidence type="ECO:0000259" key="3">
    <source>
        <dbReference type="PROSITE" id="PS50011"/>
    </source>
</evidence>
<keyword evidence="1" id="KW-0547">Nucleotide-binding</keyword>
<dbReference type="GO" id="GO:0005524">
    <property type="term" value="F:ATP binding"/>
    <property type="evidence" value="ECO:0007669"/>
    <property type="project" value="UniProtKB-KW"/>
</dbReference>
<keyword evidence="2" id="KW-0067">ATP-binding</keyword>
<dbReference type="EMBL" id="KV449154">
    <property type="protein sequence ID" value="OAX32019.1"/>
    <property type="molecule type" value="Genomic_DNA"/>
</dbReference>
<dbReference type="GO" id="GO:0004674">
    <property type="term" value="F:protein serine/threonine kinase activity"/>
    <property type="evidence" value="ECO:0007669"/>
    <property type="project" value="TreeGrafter"/>
</dbReference>
<dbReference type="InterPro" id="IPR011009">
    <property type="entry name" value="Kinase-like_dom_sf"/>
</dbReference>
<dbReference type="InterPro" id="IPR008266">
    <property type="entry name" value="Tyr_kinase_AS"/>
</dbReference>
<gene>
    <name evidence="4" type="ORF">K503DRAFT_750286</name>
</gene>
<dbReference type="Pfam" id="PF00069">
    <property type="entry name" value="Pkinase"/>
    <property type="match status" value="1"/>
</dbReference>
<accession>A0A1B7MHF0</accession>
<dbReference type="Proteomes" id="UP000092154">
    <property type="component" value="Unassembled WGS sequence"/>
</dbReference>
<dbReference type="PROSITE" id="PS50011">
    <property type="entry name" value="PROTEIN_KINASE_DOM"/>
    <property type="match status" value="1"/>
</dbReference>
<dbReference type="SUPFAM" id="SSF56112">
    <property type="entry name" value="Protein kinase-like (PK-like)"/>
    <property type="match status" value="1"/>
</dbReference>
<feature type="domain" description="Protein kinase" evidence="3">
    <location>
        <begin position="1"/>
        <end position="204"/>
    </location>
</feature>
<proteinExistence type="predicted"/>
<keyword evidence="4" id="KW-0418">Kinase</keyword>
<dbReference type="PANTHER" id="PTHR44329:SF298">
    <property type="entry name" value="MIXED LINEAGE KINASE DOMAIN-LIKE PROTEIN"/>
    <property type="match status" value="1"/>
</dbReference>
<evidence type="ECO:0000313" key="4">
    <source>
        <dbReference type="EMBL" id="OAX32019.1"/>
    </source>
</evidence>
<name>A0A1B7MHF0_9AGAM</name>
<organism evidence="4 5">
    <name type="scientific">Rhizopogon vinicolor AM-OR11-026</name>
    <dbReference type="NCBI Taxonomy" id="1314800"/>
    <lineage>
        <taxon>Eukaryota</taxon>
        <taxon>Fungi</taxon>
        <taxon>Dikarya</taxon>
        <taxon>Basidiomycota</taxon>
        <taxon>Agaricomycotina</taxon>
        <taxon>Agaricomycetes</taxon>
        <taxon>Agaricomycetidae</taxon>
        <taxon>Boletales</taxon>
        <taxon>Suillineae</taxon>
        <taxon>Rhizopogonaceae</taxon>
        <taxon>Rhizopogon</taxon>
    </lineage>
</organism>
<sequence>MDCLVSPWMPNGTLHAYLKSRQNNLTILERSRLLEDVSVGLRYLHSVPVMHGDITGANILIDERGNARLIDFGHSCFIRPLLSQSYLAITSIRHGAIRYEAPELLTSDDFRDLPLEKVDIYSFGCVMLQILSGRPPWSETQSEINIIISISQGGGPRRPNGDPSIIDSDWEFVQKCLGHKPELRPSADEVFDFVMHRSDSGDPT</sequence>
<evidence type="ECO:0000256" key="2">
    <source>
        <dbReference type="ARBA" id="ARBA00022840"/>
    </source>
</evidence>
<dbReference type="Gene3D" id="1.10.510.10">
    <property type="entry name" value="Transferase(Phosphotransferase) domain 1"/>
    <property type="match status" value="1"/>
</dbReference>
<evidence type="ECO:0000313" key="5">
    <source>
        <dbReference type="Proteomes" id="UP000092154"/>
    </source>
</evidence>
<reference evidence="4 5" key="1">
    <citation type="submission" date="2016-06" db="EMBL/GenBank/DDBJ databases">
        <title>Comparative genomics of the ectomycorrhizal sister species Rhizopogon vinicolor and Rhizopogon vesiculosus (Basidiomycota: Boletales) reveals a divergence of the mating type B locus.</title>
        <authorList>
            <consortium name="DOE Joint Genome Institute"/>
            <person name="Mujic A.B."/>
            <person name="Kuo A."/>
            <person name="Tritt A."/>
            <person name="Lipzen A."/>
            <person name="Chen C."/>
            <person name="Johnson J."/>
            <person name="Sharma A."/>
            <person name="Barry K."/>
            <person name="Grigoriev I.V."/>
            <person name="Spatafora J.W."/>
        </authorList>
    </citation>
    <scope>NUCLEOTIDE SEQUENCE [LARGE SCALE GENOMIC DNA]</scope>
    <source>
        <strain evidence="4 5">AM-OR11-026</strain>
    </source>
</reference>
<protein>
    <submittedName>
        <fullName evidence="4">Kinase-like protein</fullName>
    </submittedName>
</protein>